<sequence>MGTVFLMASKEIKNMARQRTLWTLLGVVIGLMLLGLYTGHQVYRQQKLMVDRASDQKRTEWLEQGEKHPHIAAHYGTYVFKPKTILSLFDHGLDTYTGTSVYLEAHYPHEFMFRPVQGYGGAIRFGELTAALVLQLLLPLLIIFITFQSFTKERETGTLRLLISQGVSVRSILMGKVVAFTLVGFIVLTPFFIGLYLLSGEESENQVITDVGLRTVLLFGIYALYLFVFTGFSVWVSLKSSSARNALLTLLTFWMVTGVIIPKTAANFGETLYPLPSMKAFKEGIHSDIANGMDGAGSRLEREARLKEDYLAHYGVTSLDQLPLNFEGVRMQEGEEYSNKVYDAHNDKLYARFEEQNRIGSLLAFVAPYMAVRNLSMAMAGTDWYSFNDFTAKTETYRRNLIRTMNRDMAENSRYGEFFEYKADEKLWESIEDFRYVSFTAQRALSFYRAELLALTLWVLWILFLMTIPRKIKNL</sequence>
<dbReference type="PANTHER" id="PTHR43471">
    <property type="entry name" value="ABC TRANSPORTER PERMEASE"/>
    <property type="match status" value="1"/>
</dbReference>
<keyword evidence="1" id="KW-0812">Transmembrane</keyword>
<evidence type="ECO:0000256" key="1">
    <source>
        <dbReference type="SAM" id="Phobius"/>
    </source>
</evidence>
<organism evidence="2 3">
    <name type="scientific">Flagellimonas aurea</name>
    <dbReference type="NCBI Taxonomy" id="2915619"/>
    <lineage>
        <taxon>Bacteria</taxon>
        <taxon>Pseudomonadati</taxon>
        <taxon>Bacteroidota</taxon>
        <taxon>Flavobacteriia</taxon>
        <taxon>Flavobacteriales</taxon>
        <taxon>Flavobacteriaceae</taxon>
        <taxon>Flagellimonas</taxon>
    </lineage>
</organism>
<keyword evidence="1" id="KW-0472">Membrane</keyword>
<feature type="transmembrane region" description="Helical" evidence="1">
    <location>
        <begin position="217"/>
        <end position="238"/>
    </location>
</feature>
<feature type="transmembrane region" description="Helical" evidence="1">
    <location>
        <begin position="172"/>
        <end position="197"/>
    </location>
</feature>
<dbReference type="PANTHER" id="PTHR43471:SF1">
    <property type="entry name" value="ABC TRANSPORTER PERMEASE PROTEIN NOSY-RELATED"/>
    <property type="match status" value="1"/>
</dbReference>
<feature type="transmembrane region" description="Helical" evidence="1">
    <location>
        <begin position="447"/>
        <end position="468"/>
    </location>
</feature>
<keyword evidence="1" id="KW-1133">Transmembrane helix</keyword>
<dbReference type="Pfam" id="PF12679">
    <property type="entry name" value="ABC2_membrane_2"/>
    <property type="match status" value="1"/>
</dbReference>
<name>A0ABS3G1A1_9FLAO</name>
<reference evidence="2 3" key="1">
    <citation type="submission" date="2021-03" db="EMBL/GenBank/DDBJ databases">
        <title>Muricauda lutimaris sp. nov. and Muricauda ruestringensis sp. nov, two marine members of the Flavobacteriaceae isolated from deep sea sediments of Western Pacific.</title>
        <authorList>
            <person name="Zhao S."/>
            <person name="Liu R."/>
        </authorList>
    </citation>
    <scope>NUCLEOTIDE SEQUENCE [LARGE SCALE GENOMIC DNA]</scope>
    <source>
        <strain evidence="2 3">BC31-1-A7</strain>
    </source>
</reference>
<comment type="caution">
    <text evidence="2">The sequence shown here is derived from an EMBL/GenBank/DDBJ whole genome shotgun (WGS) entry which is preliminary data.</text>
</comment>
<feature type="transmembrane region" description="Helical" evidence="1">
    <location>
        <begin position="128"/>
        <end position="151"/>
    </location>
</feature>
<dbReference type="RefSeq" id="WP_207031107.1">
    <property type="nucleotide sequence ID" value="NZ_CP159476.1"/>
</dbReference>
<evidence type="ECO:0000313" key="3">
    <source>
        <dbReference type="Proteomes" id="UP000664044"/>
    </source>
</evidence>
<evidence type="ECO:0000313" key="2">
    <source>
        <dbReference type="EMBL" id="MBO0352748.1"/>
    </source>
</evidence>
<keyword evidence="3" id="KW-1185">Reference proteome</keyword>
<dbReference type="Proteomes" id="UP000664044">
    <property type="component" value="Unassembled WGS sequence"/>
</dbReference>
<dbReference type="EMBL" id="JAFLNL010000001">
    <property type="protein sequence ID" value="MBO0352748.1"/>
    <property type="molecule type" value="Genomic_DNA"/>
</dbReference>
<dbReference type="Pfam" id="PF12040">
    <property type="entry name" value="DUF3526"/>
    <property type="match status" value="1"/>
</dbReference>
<proteinExistence type="predicted"/>
<protein>
    <submittedName>
        <fullName evidence="2">DUF3526 domain-containing protein</fullName>
    </submittedName>
</protein>
<dbReference type="InterPro" id="IPR021913">
    <property type="entry name" value="DUF3526"/>
</dbReference>
<accession>A0ABS3G1A1</accession>
<feature type="transmembrane region" description="Helical" evidence="1">
    <location>
        <begin position="21"/>
        <end position="39"/>
    </location>
</feature>
<gene>
    <name evidence="2" type="ORF">J0656_01870</name>
</gene>